<dbReference type="AlphaFoldDB" id="A0A3R9PEU9"/>
<evidence type="ECO:0000313" key="1">
    <source>
        <dbReference type="EMBL" id="RSN72489.1"/>
    </source>
</evidence>
<keyword evidence="2" id="KW-1185">Reference proteome</keyword>
<organism evidence="1 2">
    <name type="scientific">Candidatus Methanodesulfokora washburnensis</name>
    <dbReference type="NCBI Taxonomy" id="2478471"/>
    <lineage>
        <taxon>Archaea</taxon>
        <taxon>Thermoproteota</taxon>
        <taxon>Candidatus Korarchaeia</taxon>
        <taxon>Candidatus Korarchaeia incertae sedis</taxon>
        <taxon>Candidatus Methanodesulfokora</taxon>
    </lineage>
</organism>
<reference evidence="1 2" key="1">
    <citation type="submission" date="2018-10" db="EMBL/GenBank/DDBJ databases">
        <title>Co-occurring genomic capacity for anaerobic methane metabolism and dissimilatory sulfite reduction discovered in the Korarchaeota.</title>
        <authorList>
            <person name="Mckay L.J."/>
            <person name="Dlakic M."/>
            <person name="Fields M.W."/>
            <person name="Delmont T.O."/>
            <person name="Eren A.M."/>
            <person name="Jay Z.J."/>
            <person name="Klingelsmith K.B."/>
            <person name="Rusch D.B."/>
            <person name="Inskeep W.P."/>
        </authorList>
    </citation>
    <scope>NUCLEOTIDE SEQUENCE [LARGE SCALE GENOMIC DNA]</scope>
    <source>
        <strain evidence="1 2">MDKW</strain>
    </source>
</reference>
<dbReference type="Proteomes" id="UP000277582">
    <property type="component" value="Unassembled WGS sequence"/>
</dbReference>
<gene>
    <name evidence="1" type="ORF">D6D85_13650</name>
</gene>
<dbReference type="EMBL" id="RCOS01000151">
    <property type="protein sequence ID" value="RSN72489.1"/>
    <property type="molecule type" value="Genomic_DNA"/>
</dbReference>
<name>A0A3R9PEU9_9CREN</name>
<protein>
    <submittedName>
        <fullName evidence="1">Uncharacterized protein</fullName>
    </submittedName>
</protein>
<comment type="caution">
    <text evidence="1">The sequence shown here is derived from an EMBL/GenBank/DDBJ whole genome shotgun (WGS) entry which is preliminary data.</text>
</comment>
<proteinExistence type="predicted"/>
<sequence length="384" mass="45558">MILERLEDYWNWEKLIQHSQTIEELTPFEKERVKRAFQFLREELGEEFLKDAFSEGHPICDYIRNLAPWTRRWIIWFAEALNELKNQENYSSLLNRIKDKGKFEEGVSILEASFKFSKAGFKIIIDPTIEISNVKRIPDLKLIDKDTGEELFVEISQMGPSEIEEQVHQTMEAITDILWRSIPFIHYCGRIYKTLSKRHLNEVVKKVEETVEKVKRDNSFHELSIKDVIEIGIAPEGDKETLEKWASDRGFHVGEFIGPPFDVNEILRTKRKIKEEQRQLPQEYPNIVIIKNNDLFFRIRDIRKTISELEEEVYEYPHLLFVIVSAEYLGETQDTSFMKDQHVYLEGSKIKLIVEQHIILFNRFCQYKISPSVIAKIYNSFKNY</sequence>
<evidence type="ECO:0000313" key="2">
    <source>
        <dbReference type="Proteomes" id="UP000277582"/>
    </source>
</evidence>
<dbReference type="RefSeq" id="WP_125672502.1">
    <property type="nucleotide sequence ID" value="NZ_RCOS01000151.1"/>
</dbReference>
<accession>A0A3R9PEU9</accession>